<sequence length="301" mass="33899">MKSTLPELFPGFETISVETAEAALFCRIGGSGPPLLLLHGYPQSHVIWHKIAVPLKKHFTLILPDLPGYGRSSIPLQSADHGAYSKRTMANAMVEMMQVLGHRRFSLAGHDRGGRVAYRLAMDHPEVVERLAILDILPTSDYWDRMDRTFALKIYHWMFLAQPAPFPEKLIGAAPIRFLEHTLASWTAEKNLNCFSEEALVHNRDWFCDPDRIAATCEDYRAGAAIDYEHDKADLEAGRKIAVPLLALWGDKGIATSVRDPLDVWRNWCPEVEGQAMPCGHFLPEEAPQETSKALLKFFRP</sequence>
<evidence type="ECO:0000256" key="1">
    <source>
        <dbReference type="ARBA" id="ARBA00022801"/>
    </source>
</evidence>
<dbReference type="Gene3D" id="3.40.50.1820">
    <property type="entry name" value="alpha/beta hydrolase"/>
    <property type="match status" value="1"/>
</dbReference>
<dbReference type="Proteomes" id="UP001300261">
    <property type="component" value="Unassembled WGS sequence"/>
</dbReference>
<evidence type="ECO:0000313" key="3">
    <source>
        <dbReference type="EMBL" id="MCX2723845.1"/>
    </source>
</evidence>
<protein>
    <submittedName>
        <fullName evidence="3">Alpha/beta hydrolase</fullName>
    </submittedName>
</protein>
<evidence type="ECO:0000259" key="2">
    <source>
        <dbReference type="Pfam" id="PF00561"/>
    </source>
</evidence>
<dbReference type="InterPro" id="IPR000639">
    <property type="entry name" value="Epox_hydrolase-like"/>
</dbReference>
<comment type="caution">
    <text evidence="3">The sequence shown here is derived from an EMBL/GenBank/DDBJ whole genome shotgun (WGS) entry which is preliminary data.</text>
</comment>
<dbReference type="EMBL" id="JAPEVI010000003">
    <property type="protein sequence ID" value="MCX2723845.1"/>
    <property type="molecule type" value="Genomic_DNA"/>
</dbReference>
<dbReference type="GO" id="GO:0016787">
    <property type="term" value="F:hydrolase activity"/>
    <property type="evidence" value="ECO:0007669"/>
    <property type="project" value="UniProtKB-KW"/>
</dbReference>
<dbReference type="RefSeq" id="WP_265963600.1">
    <property type="nucleotide sequence ID" value="NZ_JAPEVI010000003.1"/>
</dbReference>
<keyword evidence="1 3" id="KW-0378">Hydrolase</keyword>
<keyword evidence="4" id="KW-1185">Reference proteome</keyword>
<dbReference type="PANTHER" id="PTHR43329">
    <property type="entry name" value="EPOXIDE HYDROLASE"/>
    <property type="match status" value="1"/>
</dbReference>
<dbReference type="InterPro" id="IPR000073">
    <property type="entry name" value="AB_hydrolase_1"/>
</dbReference>
<reference evidence="3 4" key="1">
    <citation type="journal article" date="2016" name="Int. J. Syst. Evol. Microbiol.">
        <title>Labrenzia salina sp. nov., isolated from the rhizosphere of the halophyte Arthrocnemum macrostachyum.</title>
        <authorList>
            <person name="Camacho M."/>
            <person name="Redondo-Gomez S."/>
            <person name="Rodriguez-Llorente I."/>
            <person name="Rohde M."/>
            <person name="Sproer C."/>
            <person name="Schumann P."/>
            <person name="Klenk H.P."/>
            <person name="Montero-Calasanz M.D.C."/>
        </authorList>
    </citation>
    <scope>NUCLEOTIDE SEQUENCE [LARGE SCALE GENOMIC DNA]</scope>
    <source>
        <strain evidence="3 4">DSM 29163</strain>
    </source>
</reference>
<gene>
    <name evidence="3" type="ORF">ON753_15940</name>
</gene>
<evidence type="ECO:0000313" key="4">
    <source>
        <dbReference type="Proteomes" id="UP001300261"/>
    </source>
</evidence>
<dbReference type="PRINTS" id="PR00111">
    <property type="entry name" value="ABHYDROLASE"/>
</dbReference>
<dbReference type="InterPro" id="IPR029058">
    <property type="entry name" value="AB_hydrolase_fold"/>
</dbReference>
<dbReference type="PRINTS" id="PR00412">
    <property type="entry name" value="EPOXHYDRLASE"/>
</dbReference>
<accession>A0ABT3R427</accession>
<name>A0ABT3R427_9HYPH</name>
<organism evidence="3 4">
    <name type="scientific">Roseibium salinum</name>
    <dbReference type="NCBI Taxonomy" id="1604349"/>
    <lineage>
        <taxon>Bacteria</taxon>
        <taxon>Pseudomonadati</taxon>
        <taxon>Pseudomonadota</taxon>
        <taxon>Alphaproteobacteria</taxon>
        <taxon>Hyphomicrobiales</taxon>
        <taxon>Stappiaceae</taxon>
        <taxon>Roseibium</taxon>
    </lineage>
</organism>
<dbReference type="SUPFAM" id="SSF53474">
    <property type="entry name" value="alpha/beta-Hydrolases"/>
    <property type="match status" value="1"/>
</dbReference>
<feature type="domain" description="AB hydrolase-1" evidence="2">
    <location>
        <begin position="33"/>
        <end position="288"/>
    </location>
</feature>
<proteinExistence type="predicted"/>
<dbReference type="Pfam" id="PF00561">
    <property type="entry name" value="Abhydrolase_1"/>
    <property type="match status" value="1"/>
</dbReference>